<dbReference type="EMBL" id="CP139781">
    <property type="protein sequence ID" value="WRQ85544.1"/>
    <property type="molecule type" value="Genomic_DNA"/>
</dbReference>
<proteinExistence type="predicted"/>
<protein>
    <submittedName>
        <fullName evidence="1">Uncharacterized protein</fullName>
    </submittedName>
</protein>
<dbReference type="EMBL" id="CP139781">
    <property type="protein sequence ID" value="WRQ85528.1"/>
    <property type="molecule type" value="Genomic_DNA"/>
</dbReference>
<evidence type="ECO:0000313" key="1">
    <source>
        <dbReference type="EMBL" id="WRQ85528.1"/>
    </source>
</evidence>
<name>A0ABZ1C1N7_9BACT</name>
<sequence length="125" mass="13855">MGAPLEFEGNTDLWVSNGIKDLFCEIVVEREKVAGRDISAVFTDEPAIAGCYGVSGLQIDLSAFFPYFGGKHEFERHLERCAEGVDQHCPDAEVAARMRNVILWALHVLRGGRIPQSSDVYSTRP</sequence>
<evidence type="ECO:0000313" key="2">
    <source>
        <dbReference type="EMBL" id="WRQ85544.1"/>
    </source>
</evidence>
<gene>
    <name evidence="1" type="ORF">K1X11_012015</name>
    <name evidence="2" type="ORF">K1X11_012095</name>
</gene>
<reference evidence="1 3" key="2">
    <citation type="submission" date="2023-12" db="EMBL/GenBank/DDBJ databases">
        <title>Description of an unclassified Opitutus bacterium of Verrucomicrobiota.</title>
        <authorList>
            <person name="Zhang D.-F."/>
        </authorList>
    </citation>
    <scope>NUCLEOTIDE SEQUENCE [LARGE SCALE GENOMIC DNA]</scope>
    <source>
        <strain evidence="1 3">WL0086</strain>
    </source>
</reference>
<organism evidence="1 3">
    <name type="scientific">Actomonas aquatica</name>
    <dbReference type="NCBI Taxonomy" id="2866162"/>
    <lineage>
        <taxon>Bacteria</taxon>
        <taxon>Pseudomonadati</taxon>
        <taxon>Verrucomicrobiota</taxon>
        <taxon>Opitutia</taxon>
        <taxon>Opitutales</taxon>
        <taxon>Opitutaceae</taxon>
        <taxon>Actomonas</taxon>
    </lineage>
</organism>
<dbReference type="Proteomes" id="UP000738431">
    <property type="component" value="Chromosome"/>
</dbReference>
<dbReference type="RefSeq" id="WP_324725956.1">
    <property type="nucleotide sequence ID" value="NZ_CP139781.1"/>
</dbReference>
<evidence type="ECO:0000313" key="3">
    <source>
        <dbReference type="Proteomes" id="UP000738431"/>
    </source>
</evidence>
<reference evidence="1 3" key="1">
    <citation type="submission" date="2021-08" db="EMBL/GenBank/DDBJ databases">
        <authorList>
            <person name="Zhang D."/>
            <person name="Zhang A."/>
            <person name="Wang L."/>
        </authorList>
    </citation>
    <scope>NUCLEOTIDE SEQUENCE [LARGE SCALE GENOMIC DNA]</scope>
    <source>
        <strain evidence="1 3">WL0086</strain>
    </source>
</reference>
<keyword evidence="3" id="KW-1185">Reference proteome</keyword>
<accession>A0ABZ1C1N7</accession>